<protein>
    <submittedName>
        <fullName evidence="5">DUF5110 domain-containing protein</fullName>
    </submittedName>
</protein>
<dbReference type="RefSeq" id="WP_116978336.1">
    <property type="nucleotide sequence ID" value="NZ_QPMM01000014.1"/>
</dbReference>
<dbReference type="InterPro" id="IPR013780">
    <property type="entry name" value="Glyco_hydro_b"/>
</dbReference>
<dbReference type="InterPro" id="IPR048395">
    <property type="entry name" value="Glyco_hydro_31_C"/>
</dbReference>
<dbReference type="SUPFAM" id="SSF56988">
    <property type="entry name" value="Anthrax protective antigen"/>
    <property type="match status" value="1"/>
</dbReference>
<dbReference type="Pfam" id="PF21365">
    <property type="entry name" value="Glyco_hydro_31_3rd"/>
    <property type="match status" value="1"/>
</dbReference>
<evidence type="ECO:0000313" key="6">
    <source>
        <dbReference type="Proteomes" id="UP000260644"/>
    </source>
</evidence>
<organism evidence="5 6">
    <name type="scientific">Chitinophaga silvatica</name>
    <dbReference type="NCBI Taxonomy" id="2282649"/>
    <lineage>
        <taxon>Bacteria</taxon>
        <taxon>Pseudomonadati</taxon>
        <taxon>Bacteroidota</taxon>
        <taxon>Chitinophagia</taxon>
        <taxon>Chitinophagales</taxon>
        <taxon>Chitinophagaceae</taxon>
        <taxon>Chitinophaga</taxon>
    </lineage>
</organism>
<dbReference type="PANTHER" id="PTHR43863">
    <property type="entry name" value="HYDROLASE, PUTATIVE (AFU_ORTHOLOGUE AFUA_1G03140)-RELATED"/>
    <property type="match status" value="1"/>
</dbReference>
<feature type="chain" id="PRO_5017810303" evidence="3">
    <location>
        <begin position="25"/>
        <end position="957"/>
    </location>
</feature>
<dbReference type="Gene3D" id="3.20.20.80">
    <property type="entry name" value="Glycosidases"/>
    <property type="match status" value="1"/>
</dbReference>
<dbReference type="GO" id="GO:0004553">
    <property type="term" value="F:hydrolase activity, hydrolyzing O-glycosyl compounds"/>
    <property type="evidence" value="ECO:0007669"/>
    <property type="project" value="InterPro"/>
</dbReference>
<dbReference type="InterPro" id="IPR033403">
    <property type="entry name" value="DUF5110"/>
</dbReference>
<dbReference type="CDD" id="cd14752">
    <property type="entry name" value="GH31_N"/>
    <property type="match status" value="1"/>
</dbReference>
<dbReference type="AlphaFoldDB" id="A0A3E1Y3Q1"/>
<dbReference type="OrthoDB" id="176168at2"/>
<evidence type="ECO:0000259" key="4">
    <source>
        <dbReference type="PROSITE" id="PS51820"/>
    </source>
</evidence>
<dbReference type="GO" id="GO:0030246">
    <property type="term" value="F:carbohydrate binding"/>
    <property type="evidence" value="ECO:0007669"/>
    <property type="project" value="InterPro"/>
</dbReference>
<reference evidence="5 6" key="1">
    <citation type="submission" date="2018-07" db="EMBL/GenBank/DDBJ databases">
        <title>Chitinophaga K2CV101002-2 sp. nov., isolated from a monsoon evergreen broad-leaved forest soil.</title>
        <authorList>
            <person name="Lv Y."/>
        </authorList>
    </citation>
    <scope>NUCLEOTIDE SEQUENCE [LARGE SCALE GENOMIC DNA]</scope>
    <source>
        <strain evidence="5 6">GDMCC 1.1288</strain>
    </source>
</reference>
<dbReference type="EMBL" id="QPMM01000014">
    <property type="protein sequence ID" value="RFS19283.1"/>
    <property type="molecule type" value="Genomic_DNA"/>
</dbReference>
<dbReference type="Pfam" id="PF13802">
    <property type="entry name" value="Gal_mutarotas_2"/>
    <property type="match status" value="1"/>
</dbReference>
<gene>
    <name evidence="5" type="ORF">DVR12_23910</name>
</gene>
<dbReference type="InterPro" id="IPR011013">
    <property type="entry name" value="Gal_mutarotase_sf_dom"/>
</dbReference>
<accession>A0A3E1Y3Q1</accession>
<keyword evidence="3" id="KW-0732">Signal</keyword>
<dbReference type="Gene3D" id="2.60.40.1180">
    <property type="entry name" value="Golgi alpha-mannosidase II"/>
    <property type="match status" value="2"/>
</dbReference>
<dbReference type="Proteomes" id="UP000260644">
    <property type="component" value="Unassembled WGS sequence"/>
</dbReference>
<comment type="caution">
    <text evidence="5">The sequence shown here is derived from an EMBL/GenBank/DDBJ whole genome shotgun (WGS) entry which is preliminary data.</text>
</comment>
<keyword evidence="6" id="KW-1185">Reference proteome</keyword>
<dbReference type="GO" id="GO:0005975">
    <property type="term" value="P:carbohydrate metabolic process"/>
    <property type="evidence" value="ECO:0007669"/>
    <property type="project" value="InterPro"/>
</dbReference>
<keyword evidence="2" id="KW-0378">Hydrolase</keyword>
<comment type="similarity">
    <text evidence="1 2">Belongs to the glycosyl hydrolase 31 family.</text>
</comment>
<dbReference type="SUPFAM" id="SSF51445">
    <property type="entry name" value="(Trans)glycosidases"/>
    <property type="match status" value="1"/>
</dbReference>
<dbReference type="Gene3D" id="2.60.40.1760">
    <property type="entry name" value="glycosyl hydrolase (family 31)"/>
    <property type="match status" value="1"/>
</dbReference>
<dbReference type="SUPFAM" id="SSF51011">
    <property type="entry name" value="Glycosyl hydrolase domain"/>
    <property type="match status" value="1"/>
</dbReference>
<dbReference type="SMART" id="SM00758">
    <property type="entry name" value="PA14"/>
    <property type="match status" value="1"/>
</dbReference>
<dbReference type="InterPro" id="IPR011658">
    <property type="entry name" value="PA14_dom"/>
</dbReference>
<name>A0A3E1Y3Q1_9BACT</name>
<evidence type="ECO:0000256" key="1">
    <source>
        <dbReference type="ARBA" id="ARBA00007806"/>
    </source>
</evidence>
<proteinExistence type="inferred from homology"/>
<dbReference type="InterPro" id="IPR000322">
    <property type="entry name" value="Glyco_hydro_31_TIM"/>
</dbReference>
<dbReference type="PANTHER" id="PTHR43863:SF2">
    <property type="entry name" value="MALTASE-GLUCOAMYLASE"/>
    <property type="match status" value="1"/>
</dbReference>
<dbReference type="SUPFAM" id="SSF74650">
    <property type="entry name" value="Galactose mutarotase-like"/>
    <property type="match status" value="1"/>
</dbReference>
<sequence length="957" mass="109249">MRQTRINRYSLWALALMLSATTYASPKDTLVTNTDGVTVFPDTRYAGGATAVRIQIIRDNIVRVSASPNSTFKDPKSFMASYKHESVKWTLKNESDEVVLNTPSLAAHINKVTGAVKFTDLSGKELLHERTNNGRQLTSTIYEGQPSWKLVQTFESQPQEGYFGLGQHQDGIYNYNGRQVYFFQNNTEVAVPFLLSSRNYGILWDNYSLTKAGDTREYLPLSRLQLFSKAGEEGWLTTSYAPNRDKPDSVAFTRAESIIDYSYLDDDKKGLPAGYPQPTSAITWEGSIASNVPGTHQLKFVYGGYIRVWVDGKLMADKWRQSWNPGVAILDLNLADHQKHPIKIQWLPDGAASYLNAKVLPPAPPALQNTFSFDSDAGQQIDYYFIAGKNADEVIGGYRVLTGDAPIVPRWALGFWQSRERYKSQQEVLETVKTFRQRGIPLDNIVQDWSYWKENDWGSQEFDATRFPDPDGMIKELHKQHTRLMISVWPKVYEGINVYNQFKKSGWLYGRNIADRQRDWIGEGYISTFYDAFNADARKGFWDLLNKHLYSKGLDAWWMDASEPDILSNVSPEKRIGQMIPSAAGLAAENLNAYPLENARGIYEGQRGTDPNSRVFLLTRSGYAGSQRYAATIWSGDIGARWEDMKTQITAGVNFSMSGLPYWTMDIGGFGVEKRFEHPNAADQKEWQELQTRWFQFGTFVPLFRSHGQFPFREIFNVSEPGSPAYESMLYYNRLRYRLLPYTYSLAGMAYHQQYTIMRGLVMDFPNDEHSLTVGHEYMYGPSFLINPICEYNRREQSVYLPAGQGWFDLYTGAYQEGGQEVTAKAPYERMPVYVKEGSIIPMGPALQYTDEKKPYPVTLFVYTGKDASFTIYEDEGTNYNYEKGAYSQIPVTYNESTKELSIGDRKGTFEGMQLRRQFRIVWISKSTARPLDPEVKPSAQISYTGKKVTIFYQHKN</sequence>
<dbReference type="PROSITE" id="PS51820">
    <property type="entry name" value="PA14"/>
    <property type="match status" value="1"/>
</dbReference>
<feature type="domain" description="PA14" evidence="4">
    <location>
        <begin position="230"/>
        <end position="378"/>
    </location>
</feature>
<dbReference type="Gene3D" id="2.60.120.380">
    <property type="match status" value="1"/>
</dbReference>
<dbReference type="InterPro" id="IPR025887">
    <property type="entry name" value="Glyco_hydro_31_N_dom"/>
</dbReference>
<dbReference type="InterPro" id="IPR017853">
    <property type="entry name" value="GH"/>
</dbReference>
<dbReference type="InterPro" id="IPR051816">
    <property type="entry name" value="Glycosyl_Hydrolase_31"/>
</dbReference>
<dbReference type="Pfam" id="PF01055">
    <property type="entry name" value="Glyco_hydro_31_2nd"/>
    <property type="match status" value="1"/>
</dbReference>
<evidence type="ECO:0000313" key="5">
    <source>
        <dbReference type="EMBL" id="RFS19283.1"/>
    </source>
</evidence>
<dbReference type="Pfam" id="PF17137">
    <property type="entry name" value="DUF5110"/>
    <property type="match status" value="1"/>
</dbReference>
<keyword evidence="2" id="KW-0326">Glycosidase</keyword>
<evidence type="ECO:0000256" key="2">
    <source>
        <dbReference type="RuleBase" id="RU361185"/>
    </source>
</evidence>
<feature type="signal peptide" evidence="3">
    <location>
        <begin position="1"/>
        <end position="24"/>
    </location>
</feature>
<dbReference type="CDD" id="cd06591">
    <property type="entry name" value="GH31_xylosidase_XylS"/>
    <property type="match status" value="1"/>
</dbReference>
<evidence type="ECO:0000256" key="3">
    <source>
        <dbReference type="SAM" id="SignalP"/>
    </source>
</evidence>
<dbReference type="InterPro" id="IPR037524">
    <property type="entry name" value="PA14/GLEYA"/>
</dbReference>